<name>A0ABQ4JI88_9ACTN</name>
<evidence type="ECO:0000313" key="2">
    <source>
        <dbReference type="Proteomes" id="UP000653076"/>
    </source>
</evidence>
<proteinExistence type="predicted"/>
<reference evidence="1 2" key="1">
    <citation type="submission" date="2021-01" db="EMBL/GenBank/DDBJ databases">
        <title>Whole genome shotgun sequence of Verrucosispora qiuiae NBRC 106684.</title>
        <authorList>
            <person name="Komaki H."/>
            <person name="Tamura T."/>
        </authorList>
    </citation>
    <scope>NUCLEOTIDE SEQUENCE [LARGE SCALE GENOMIC DNA]</scope>
    <source>
        <strain evidence="1 2">NBRC 106684</strain>
    </source>
</reference>
<sequence length="201" mass="21476">MGLGLQVRVSLVGGLAHNPGRHHQAVVVVQHSGDRFDLFRKPDLQAGAVPVPDVGQQCLLSPGIELDSPATQQLPEPTHLASFQAASDRGNASASGAPRIVWGSERGRGACHDHRGAAATSADLAPTDASWRNWIEAEFAAVRHFAFNGTDHRTPAEQDTAIGGPESWRRARVPHRQPGPAFHLGQTAVWTHAAHVPGHLR</sequence>
<dbReference type="EMBL" id="BOPC01000106">
    <property type="protein sequence ID" value="GIJ30323.1"/>
    <property type="molecule type" value="Genomic_DNA"/>
</dbReference>
<dbReference type="Proteomes" id="UP000653076">
    <property type="component" value="Unassembled WGS sequence"/>
</dbReference>
<protein>
    <submittedName>
        <fullName evidence="1">Uncharacterized protein</fullName>
    </submittedName>
</protein>
<keyword evidence="2" id="KW-1185">Reference proteome</keyword>
<comment type="caution">
    <text evidence="1">The sequence shown here is derived from an EMBL/GenBank/DDBJ whole genome shotgun (WGS) entry which is preliminary data.</text>
</comment>
<evidence type="ECO:0000313" key="1">
    <source>
        <dbReference type="EMBL" id="GIJ30323.1"/>
    </source>
</evidence>
<gene>
    <name evidence="1" type="ORF">Vqi01_54850</name>
</gene>
<organism evidence="1 2">
    <name type="scientific">Micromonospora qiuiae</name>
    <dbReference type="NCBI Taxonomy" id="502268"/>
    <lineage>
        <taxon>Bacteria</taxon>
        <taxon>Bacillati</taxon>
        <taxon>Actinomycetota</taxon>
        <taxon>Actinomycetes</taxon>
        <taxon>Micromonosporales</taxon>
        <taxon>Micromonosporaceae</taxon>
        <taxon>Micromonospora</taxon>
    </lineage>
</organism>
<accession>A0ABQ4JI88</accession>